<keyword evidence="7 14" id="KW-0560">Oxidoreductase</keyword>
<dbReference type="EC" id="1.17.4.1" evidence="14"/>
<dbReference type="Pfam" id="PF02867">
    <property type="entry name" value="Ribonuc_red_lgC"/>
    <property type="match status" value="2"/>
</dbReference>
<evidence type="ECO:0000256" key="9">
    <source>
        <dbReference type="ARBA" id="ARBA00023157"/>
    </source>
</evidence>
<evidence type="ECO:0000256" key="10">
    <source>
        <dbReference type="ARBA" id="ARBA00023285"/>
    </source>
</evidence>
<comment type="catalytic activity">
    <reaction evidence="13 14">
        <text>a 2'-deoxyribonucleoside 5'-diphosphate + [thioredoxin]-disulfide + H2O = a ribonucleoside 5'-diphosphate + [thioredoxin]-dithiol</text>
        <dbReference type="Rhea" id="RHEA:23252"/>
        <dbReference type="Rhea" id="RHEA-COMP:10698"/>
        <dbReference type="Rhea" id="RHEA-COMP:10700"/>
        <dbReference type="ChEBI" id="CHEBI:15377"/>
        <dbReference type="ChEBI" id="CHEBI:29950"/>
        <dbReference type="ChEBI" id="CHEBI:50058"/>
        <dbReference type="ChEBI" id="CHEBI:57930"/>
        <dbReference type="ChEBI" id="CHEBI:73316"/>
        <dbReference type="EC" id="1.17.4.1"/>
    </reaction>
</comment>
<dbReference type="GO" id="GO:0004748">
    <property type="term" value="F:ribonucleoside-diphosphate reductase activity, thioredoxin disulfide as acceptor"/>
    <property type="evidence" value="ECO:0007669"/>
    <property type="project" value="UniProtKB-EC"/>
</dbReference>
<evidence type="ECO:0000256" key="1">
    <source>
        <dbReference type="ARBA" id="ARBA00001922"/>
    </source>
</evidence>
<evidence type="ECO:0000259" key="17">
    <source>
        <dbReference type="Pfam" id="PF12637"/>
    </source>
</evidence>
<comment type="function">
    <text evidence="12 14">Catalyzes the reduction of ribonucleotides to deoxyribonucleotides. May function to provide a pool of deoxyribonucleotide precursors for DNA repair during oxygen limitation and/or for immediate growth after restoration of oxygen.</text>
</comment>
<dbReference type="GO" id="GO:0005524">
    <property type="term" value="F:ATP binding"/>
    <property type="evidence" value="ECO:0007669"/>
    <property type="project" value="UniProtKB-KW"/>
</dbReference>
<evidence type="ECO:0000259" key="15">
    <source>
        <dbReference type="Pfam" id="PF00317"/>
    </source>
</evidence>
<dbReference type="InterPro" id="IPR024434">
    <property type="entry name" value="TSCPD_dom"/>
</dbReference>
<evidence type="ECO:0000256" key="2">
    <source>
        <dbReference type="ARBA" id="ARBA00007405"/>
    </source>
</evidence>
<keyword evidence="5 14" id="KW-0547">Nucleotide-binding</keyword>
<dbReference type="EMBL" id="JACRSR010000001">
    <property type="protein sequence ID" value="MBC8531017.1"/>
    <property type="molecule type" value="Genomic_DNA"/>
</dbReference>
<evidence type="ECO:0000313" key="18">
    <source>
        <dbReference type="EMBL" id="MBC8531017.1"/>
    </source>
</evidence>
<reference evidence="18" key="1">
    <citation type="submission" date="2020-08" db="EMBL/GenBank/DDBJ databases">
        <title>Genome public.</title>
        <authorList>
            <person name="Liu C."/>
            <person name="Sun Q."/>
        </authorList>
    </citation>
    <scope>NUCLEOTIDE SEQUENCE</scope>
    <source>
        <strain evidence="18">NSJ-53</strain>
    </source>
</reference>
<dbReference type="CDD" id="cd02888">
    <property type="entry name" value="RNR_II_dimer"/>
    <property type="match status" value="1"/>
</dbReference>
<sequence>MKFSENAIKVLERRYLSKDEEGNLIETVEGLFRRVANHIAEADKHYDSNSDTKALAEEFFEMMTNLEFMPNSPTLMNAGKPLGQLSACFVLPVPDSMDGIFDAVKNAALIHKSGGGTGFSFSRIRPAGSSVRSTGGVASGPISFMKVFNAATEAVKQGGTRRGANMGILRVDHPNITEFIQCKKDSAEITNFNISVGITEKFMEAVKADTYYDLIDPKTKEVVGQKRAKEVYDLIVDMAWNNGEPGIVFLDRLNRDNVVPSQGEIESTNPCGEQPLLPYESCNLGSINLNAVLDEEEGKFVINYAKLARIVDSAVHFLDNVIDMNKYPLEEIEKTTKSTRKIGLGVMGFADLLFKLGIPYNSEEAIAVAGKIMEFIETRGREASRELAKTRGPFPLFGESIFKDEEPIRNATVTTIAPTGTISIICGASGGVEPLFAISFIRNVMDNDELLEVHDYFRKVAEERGFYSDELMREIAQKGSLAHVEGVPEDVKRVFVTAHDISPEYHIRMQAAFQEFTDNAVSKTVNFPNSATREDVSDVYRLAYELGCKGVTIYRDGSRDLQVLNVGKVKGKEEEGPAAPAAITPRPRPEVTMGITEKVRIGCGNLYITVNYDEKGICEVFTNLGRAGGCPSQSEATSRLVSMALRSGMDVTTLIEQLKGIRCHSTLRQKGLKVLSCPDAIGKVLEKVMKMQHMQAETAAKNLDIGSKEFVDKHGCLDNCSLCSQKDTCPAAKEAGDCPECGSKLEHEGGCVVCRSCGYSKCG</sequence>
<dbReference type="GO" id="GO:0071897">
    <property type="term" value="P:DNA biosynthetic process"/>
    <property type="evidence" value="ECO:0007669"/>
    <property type="project" value="UniProtKB-KW"/>
</dbReference>
<accession>A0A926HKI4</accession>
<evidence type="ECO:0000256" key="8">
    <source>
        <dbReference type="ARBA" id="ARBA00023116"/>
    </source>
</evidence>
<dbReference type="Proteomes" id="UP000623172">
    <property type="component" value="Unassembled WGS sequence"/>
</dbReference>
<dbReference type="RefSeq" id="WP_249315082.1">
    <property type="nucleotide sequence ID" value="NZ_JACRSR010000001.1"/>
</dbReference>
<dbReference type="PRINTS" id="PR01183">
    <property type="entry name" value="RIBORDTASEM1"/>
</dbReference>
<dbReference type="InterPro" id="IPR050862">
    <property type="entry name" value="RdRp_reductase_class-2"/>
</dbReference>
<feature type="domain" description="Ribonucleotide reductase large subunit C-terminal" evidence="16">
    <location>
        <begin position="86"/>
        <end position="403"/>
    </location>
</feature>
<dbReference type="InterPro" id="IPR013344">
    <property type="entry name" value="RNR_NrdJ/NrdZ"/>
</dbReference>
<evidence type="ECO:0000256" key="5">
    <source>
        <dbReference type="ARBA" id="ARBA00022741"/>
    </source>
</evidence>
<evidence type="ECO:0000256" key="4">
    <source>
        <dbReference type="ARBA" id="ARBA00022634"/>
    </source>
</evidence>
<name>A0A926HKI4_9FIRM</name>
<dbReference type="PANTHER" id="PTHR43371:SF1">
    <property type="entry name" value="RIBONUCLEOSIDE-DIPHOSPHATE REDUCTASE"/>
    <property type="match status" value="1"/>
</dbReference>
<evidence type="ECO:0000256" key="6">
    <source>
        <dbReference type="ARBA" id="ARBA00022840"/>
    </source>
</evidence>
<keyword evidence="9" id="KW-1015">Disulfide bond</keyword>
<keyword evidence="19" id="KW-1185">Reference proteome</keyword>
<evidence type="ECO:0000313" key="19">
    <source>
        <dbReference type="Proteomes" id="UP000623172"/>
    </source>
</evidence>
<dbReference type="GO" id="GO:0031419">
    <property type="term" value="F:cobalamin binding"/>
    <property type="evidence" value="ECO:0007669"/>
    <property type="project" value="UniProtKB-KW"/>
</dbReference>
<keyword evidence="6" id="KW-0067">ATP-binding</keyword>
<feature type="domain" description="Ribonucleotide reductase large subunit C-terminal" evidence="16">
    <location>
        <begin position="406"/>
        <end position="554"/>
    </location>
</feature>
<evidence type="ECO:0000256" key="7">
    <source>
        <dbReference type="ARBA" id="ARBA00023002"/>
    </source>
</evidence>
<dbReference type="Pfam" id="PF12637">
    <property type="entry name" value="TSCPD"/>
    <property type="match status" value="1"/>
</dbReference>
<dbReference type="Gene3D" id="3.20.70.20">
    <property type="match status" value="1"/>
</dbReference>
<dbReference type="InterPro" id="IPR000788">
    <property type="entry name" value="RNR_lg_C"/>
</dbReference>
<comment type="cofactor">
    <cofactor evidence="1 14">
        <name>adenosylcob(III)alamin</name>
        <dbReference type="ChEBI" id="CHEBI:18408"/>
    </cofactor>
</comment>
<comment type="caution">
    <text evidence="18">The sequence shown here is derived from an EMBL/GenBank/DDBJ whole genome shotgun (WGS) entry which is preliminary data.</text>
</comment>
<dbReference type="InterPro" id="IPR013509">
    <property type="entry name" value="RNR_lsu_N"/>
</dbReference>
<keyword evidence="8" id="KW-0215">Deoxyribonucleotide synthesis</keyword>
<comment type="similarity">
    <text evidence="2 14">Belongs to the ribonucleoside diphosphate reductase class-2 family.</text>
</comment>
<gene>
    <name evidence="18" type="ORF">H8696_04055</name>
</gene>
<feature type="domain" description="TSCPD" evidence="17">
    <location>
        <begin position="585"/>
        <end position="688"/>
    </location>
</feature>
<dbReference type="AlphaFoldDB" id="A0A926HKI4"/>
<evidence type="ECO:0000259" key="16">
    <source>
        <dbReference type="Pfam" id="PF02867"/>
    </source>
</evidence>
<organism evidence="18 19">
    <name type="scientific">Gehongia tenuis</name>
    <dbReference type="NCBI Taxonomy" id="2763655"/>
    <lineage>
        <taxon>Bacteria</taxon>
        <taxon>Bacillati</taxon>
        <taxon>Bacillota</taxon>
        <taxon>Clostridia</taxon>
        <taxon>Christensenellales</taxon>
        <taxon>Christensenellaceae</taxon>
        <taxon>Gehongia</taxon>
    </lineage>
</organism>
<dbReference type="SUPFAM" id="SSF48168">
    <property type="entry name" value="R1 subunit of ribonucleotide reductase, N-terminal domain"/>
    <property type="match status" value="1"/>
</dbReference>
<comment type="function">
    <text evidence="11">Provides the precursors necessary for DNA synthesis. Catalyzes the biosynthesis of deoxyribonucleotides from the corresponding ribonucleotides.</text>
</comment>
<protein>
    <recommendedName>
        <fullName evidence="14">Vitamin B12-dependent ribonucleotide reductase</fullName>
        <ecNumber evidence="14">1.17.4.1</ecNumber>
    </recommendedName>
</protein>
<proteinExistence type="inferred from homology"/>
<dbReference type="PANTHER" id="PTHR43371">
    <property type="entry name" value="VITAMIN B12-DEPENDENT RIBONUCLEOTIDE REDUCTASE"/>
    <property type="match status" value="1"/>
</dbReference>
<dbReference type="NCBIfam" id="TIGR02504">
    <property type="entry name" value="NrdJ_Z"/>
    <property type="match status" value="1"/>
</dbReference>
<evidence type="ECO:0000256" key="13">
    <source>
        <dbReference type="ARBA" id="ARBA00047754"/>
    </source>
</evidence>
<dbReference type="SUPFAM" id="SSF51998">
    <property type="entry name" value="PFL-like glycyl radical enzymes"/>
    <property type="match status" value="1"/>
</dbReference>
<evidence type="ECO:0000256" key="11">
    <source>
        <dbReference type="ARBA" id="ARBA00024942"/>
    </source>
</evidence>
<keyword evidence="3 14" id="KW-0846">Cobalamin</keyword>
<evidence type="ECO:0000256" key="12">
    <source>
        <dbReference type="ARBA" id="ARBA00025437"/>
    </source>
</evidence>
<dbReference type="GO" id="GO:0009263">
    <property type="term" value="P:deoxyribonucleotide biosynthetic process"/>
    <property type="evidence" value="ECO:0007669"/>
    <property type="project" value="UniProtKB-KW"/>
</dbReference>
<feature type="domain" description="Ribonucleotide reductase large subunit N-terminal" evidence="15">
    <location>
        <begin position="1"/>
        <end position="83"/>
    </location>
</feature>
<keyword evidence="10 14" id="KW-0170">Cobalt</keyword>
<evidence type="ECO:0000256" key="14">
    <source>
        <dbReference type="RuleBase" id="RU364064"/>
    </source>
</evidence>
<dbReference type="InterPro" id="IPR008926">
    <property type="entry name" value="RNR_R1-su_N"/>
</dbReference>
<evidence type="ECO:0000256" key="3">
    <source>
        <dbReference type="ARBA" id="ARBA00022628"/>
    </source>
</evidence>
<dbReference type="Pfam" id="PF00317">
    <property type="entry name" value="Ribonuc_red_lgN"/>
    <property type="match status" value="1"/>
</dbReference>
<dbReference type="NCBIfam" id="NF006417">
    <property type="entry name" value="PRK08665.1"/>
    <property type="match status" value="1"/>
</dbReference>
<dbReference type="FunFam" id="3.20.70.20:FF:000018">
    <property type="entry name" value="Vitamin B12-dependent ribonucleotide reductase"/>
    <property type="match status" value="1"/>
</dbReference>
<keyword evidence="4 14" id="KW-0237">DNA synthesis</keyword>